<dbReference type="SUPFAM" id="SSF50998">
    <property type="entry name" value="Quinoprotein alcohol dehydrogenase-like"/>
    <property type="match status" value="2"/>
</dbReference>
<dbReference type="Gene3D" id="2.130.10.10">
    <property type="entry name" value="YVTN repeat-like/Quinoprotein amine dehydrogenase"/>
    <property type="match status" value="2"/>
</dbReference>
<dbReference type="AlphaFoldDB" id="A0A6C2TZ18"/>
<dbReference type="InterPro" id="IPR011047">
    <property type="entry name" value="Quinoprotein_ADH-like_sf"/>
</dbReference>
<feature type="domain" description="Pyrrolo-quinoline quinone repeat" evidence="2">
    <location>
        <begin position="344"/>
        <end position="470"/>
    </location>
</feature>
<dbReference type="EMBL" id="CAAHFG010000001">
    <property type="protein sequence ID" value="VGO12829.1"/>
    <property type="molecule type" value="Genomic_DNA"/>
</dbReference>
<evidence type="ECO:0000313" key="4">
    <source>
        <dbReference type="Proteomes" id="UP000366872"/>
    </source>
</evidence>
<feature type="chain" id="PRO_5025367648" description="Pyrrolo-quinoline quinone repeat domain-containing protein" evidence="1">
    <location>
        <begin position="21"/>
        <end position="473"/>
    </location>
</feature>
<evidence type="ECO:0000313" key="3">
    <source>
        <dbReference type="EMBL" id="VGO12829.1"/>
    </source>
</evidence>
<feature type="signal peptide" evidence="1">
    <location>
        <begin position="1"/>
        <end position="20"/>
    </location>
</feature>
<name>A0A6C2TZ18_PONDE</name>
<dbReference type="SMART" id="SM00564">
    <property type="entry name" value="PQQ"/>
    <property type="match status" value="6"/>
</dbReference>
<accession>A0A6C2TZ18</accession>
<dbReference type="PANTHER" id="PTHR34512:SF30">
    <property type="entry name" value="OUTER MEMBRANE PROTEIN ASSEMBLY FACTOR BAMB"/>
    <property type="match status" value="1"/>
</dbReference>
<protein>
    <recommendedName>
        <fullName evidence="2">Pyrrolo-quinoline quinone repeat domain-containing protein</fullName>
    </recommendedName>
</protein>
<keyword evidence="4" id="KW-1185">Reference proteome</keyword>
<keyword evidence="1" id="KW-0732">Signal</keyword>
<dbReference type="PANTHER" id="PTHR34512">
    <property type="entry name" value="CELL SURFACE PROTEIN"/>
    <property type="match status" value="1"/>
</dbReference>
<reference evidence="3 4" key="1">
    <citation type="submission" date="2019-04" db="EMBL/GenBank/DDBJ databases">
        <authorList>
            <person name="Van Vliet M D."/>
        </authorList>
    </citation>
    <scope>NUCLEOTIDE SEQUENCE [LARGE SCALE GENOMIC DNA]</scope>
    <source>
        <strain evidence="3 4">F1</strain>
    </source>
</reference>
<dbReference type="InterPro" id="IPR002372">
    <property type="entry name" value="PQQ_rpt_dom"/>
</dbReference>
<dbReference type="RefSeq" id="WP_136078459.1">
    <property type="nucleotide sequence ID" value="NZ_CAAHFG010000001.1"/>
</dbReference>
<dbReference type="Pfam" id="PF13360">
    <property type="entry name" value="PQQ_2"/>
    <property type="match status" value="1"/>
</dbReference>
<organism evidence="3 4">
    <name type="scientific">Pontiella desulfatans</name>
    <dbReference type="NCBI Taxonomy" id="2750659"/>
    <lineage>
        <taxon>Bacteria</taxon>
        <taxon>Pseudomonadati</taxon>
        <taxon>Kiritimatiellota</taxon>
        <taxon>Kiritimatiellia</taxon>
        <taxon>Kiritimatiellales</taxon>
        <taxon>Pontiellaceae</taxon>
        <taxon>Pontiella</taxon>
    </lineage>
</organism>
<dbReference type="Proteomes" id="UP000366872">
    <property type="component" value="Unassembled WGS sequence"/>
</dbReference>
<gene>
    <name evidence="3" type="ORF">PDESU_01383</name>
</gene>
<proteinExistence type="predicted"/>
<evidence type="ECO:0000256" key="1">
    <source>
        <dbReference type="SAM" id="SignalP"/>
    </source>
</evidence>
<dbReference type="InterPro" id="IPR018391">
    <property type="entry name" value="PQQ_b-propeller_rpt"/>
</dbReference>
<dbReference type="InterPro" id="IPR015943">
    <property type="entry name" value="WD40/YVTN_repeat-like_dom_sf"/>
</dbReference>
<sequence>MKRSLVALTLLGATSLVAMAAPAESALPEAFGQENLLWELKLASHQYTIPTLDNGQLFLGINDQYLEHTQQPSGGGILQCRDPRTGKLAWQMVIPRRVEGDIAPSHYNRWKCGVCSRPALDNERLYIVGPRGDILCLDRKGQTDGNDGPFRDEAAYMELPPDYTLQPTDGDLVWAYNLVEELKVVPHDVCGSSPLLVGDFLYACTSNGQDAKHRYIVNPEAPALIVLDKKSGKLAATEQEGICQRTFHCNWSSPVAATVNGETLVLFGGGDGFLYAFEALKKPGPLKLRWKYDCNPEAYRAQTYSRHNKRTPEGPSEIIAIPTVADGRVYVPIGQSPNHGPGQGLLTCIDVASGKKIWESDRVDRTTAQPCVKDGLVYASDYSGRLSCLDARTGELYWQHDLEAGSWCASPMVANGKVYAGTEKNTMWILQAGKKKQQLEKIRFNSTPITPMAAGGTLYLPTQKRLFALKAGI</sequence>
<evidence type="ECO:0000259" key="2">
    <source>
        <dbReference type="Pfam" id="PF13360"/>
    </source>
</evidence>